<gene>
    <name evidence="3" type="ORF">ACFY35_41225</name>
</gene>
<evidence type="ECO:0000256" key="1">
    <source>
        <dbReference type="SAM" id="MobiDB-lite"/>
    </source>
</evidence>
<feature type="transmembrane region" description="Helical" evidence="2">
    <location>
        <begin position="135"/>
        <end position="157"/>
    </location>
</feature>
<evidence type="ECO:0000313" key="4">
    <source>
        <dbReference type="Proteomes" id="UP001602245"/>
    </source>
</evidence>
<dbReference type="RefSeq" id="WP_020516095.1">
    <property type="nucleotide sequence ID" value="NZ_JBIAZU010000008.1"/>
</dbReference>
<dbReference type="InterPro" id="IPR039708">
    <property type="entry name" value="MT1774/Rv1733c-like"/>
</dbReference>
<dbReference type="Proteomes" id="UP001602245">
    <property type="component" value="Unassembled WGS sequence"/>
</dbReference>
<keyword evidence="2" id="KW-0812">Transmembrane</keyword>
<name>A0ABW6WRQ4_9ACTN</name>
<protein>
    <recommendedName>
        <fullName evidence="5">Transmembrane protein</fullName>
    </recommendedName>
</protein>
<evidence type="ECO:0000313" key="3">
    <source>
        <dbReference type="EMBL" id="MFF5295895.1"/>
    </source>
</evidence>
<comment type="caution">
    <text evidence="3">The sequence shown here is derived from an EMBL/GenBank/DDBJ whole genome shotgun (WGS) entry which is preliminary data.</text>
</comment>
<sequence>MGTRSLLRRLGWERNSLRRGTDRLEAWLNAVLLVLLVLIGGALAGYTGRAAYRDQARAAAWDRAHRFEVWAVLLDKPSAPQGTARGRWKAPDGTARTGPVATGETGGIGTWVPIWVDEKGAVAAAPPRRDPASQAAGVVAVTLGLVATALGAVWLLCRRLLDRRRLRSWQAEWVDVGPRWSKYR</sequence>
<feature type="transmembrane region" description="Helical" evidence="2">
    <location>
        <begin position="26"/>
        <end position="46"/>
    </location>
</feature>
<proteinExistence type="predicted"/>
<reference evidence="3 4" key="1">
    <citation type="submission" date="2024-10" db="EMBL/GenBank/DDBJ databases">
        <title>The Natural Products Discovery Center: Release of the First 8490 Sequenced Strains for Exploring Actinobacteria Biosynthetic Diversity.</title>
        <authorList>
            <person name="Kalkreuter E."/>
            <person name="Kautsar S.A."/>
            <person name="Yang D."/>
            <person name="Bader C.D."/>
            <person name="Teijaro C.N."/>
            <person name="Fluegel L."/>
            <person name="Davis C.M."/>
            <person name="Simpson J.R."/>
            <person name="Lauterbach L."/>
            <person name="Steele A.D."/>
            <person name="Gui C."/>
            <person name="Meng S."/>
            <person name="Li G."/>
            <person name="Viehrig K."/>
            <person name="Ye F."/>
            <person name="Su P."/>
            <person name="Kiefer A.F."/>
            <person name="Nichols A."/>
            <person name="Cepeda A.J."/>
            <person name="Yan W."/>
            <person name="Fan B."/>
            <person name="Jiang Y."/>
            <person name="Adhikari A."/>
            <person name="Zheng C.-J."/>
            <person name="Schuster L."/>
            <person name="Cowan T.M."/>
            <person name="Smanski M.J."/>
            <person name="Chevrette M.G."/>
            <person name="De Carvalho L.P.S."/>
            <person name="Shen B."/>
        </authorList>
    </citation>
    <scope>NUCLEOTIDE SEQUENCE [LARGE SCALE GENOMIC DNA]</scope>
    <source>
        <strain evidence="3 4">NPDC000087</strain>
    </source>
</reference>
<feature type="region of interest" description="Disordered" evidence="1">
    <location>
        <begin position="82"/>
        <end position="102"/>
    </location>
</feature>
<accession>A0ABW6WRQ4</accession>
<evidence type="ECO:0008006" key="5">
    <source>
        <dbReference type="Google" id="ProtNLM"/>
    </source>
</evidence>
<evidence type="ECO:0000256" key="2">
    <source>
        <dbReference type="SAM" id="Phobius"/>
    </source>
</evidence>
<keyword evidence="4" id="KW-1185">Reference proteome</keyword>
<dbReference type="PANTHER" id="PTHR42305:SF1">
    <property type="entry name" value="MEMBRANE PROTEIN RV1733C-RELATED"/>
    <property type="match status" value="1"/>
</dbReference>
<dbReference type="PANTHER" id="PTHR42305">
    <property type="entry name" value="MEMBRANE PROTEIN RV1733C-RELATED"/>
    <property type="match status" value="1"/>
</dbReference>
<keyword evidence="2" id="KW-1133">Transmembrane helix</keyword>
<dbReference type="EMBL" id="JBIAZU010000008">
    <property type="protein sequence ID" value="MFF5295895.1"/>
    <property type="molecule type" value="Genomic_DNA"/>
</dbReference>
<organism evidence="3 4">
    <name type="scientific">Paractinoplanes globisporus</name>
    <dbReference type="NCBI Taxonomy" id="113565"/>
    <lineage>
        <taxon>Bacteria</taxon>
        <taxon>Bacillati</taxon>
        <taxon>Actinomycetota</taxon>
        <taxon>Actinomycetes</taxon>
        <taxon>Micromonosporales</taxon>
        <taxon>Micromonosporaceae</taxon>
        <taxon>Paractinoplanes</taxon>
    </lineage>
</organism>
<keyword evidence="2" id="KW-0472">Membrane</keyword>